<evidence type="ECO:0000313" key="2">
    <source>
        <dbReference type="Proteomes" id="UP000245996"/>
    </source>
</evidence>
<sequence>MHHFLEMLSDLLTNWPVTAGKREKKPRKDTKKISTLHYKPICKITTDQKSNDIPQKDEAN</sequence>
<dbReference type="Proteomes" id="UP000245996">
    <property type="component" value="Unassembled WGS sequence"/>
</dbReference>
<reference evidence="1 2" key="1">
    <citation type="submission" date="2018-05" db="EMBL/GenBank/DDBJ databases">
        <title>Genomic Encyclopedia of Type Strains, Phase IV (KMG-V): Genome sequencing to study the core and pangenomes of soil and plant-associated prokaryotes.</title>
        <authorList>
            <person name="Whitman W."/>
        </authorList>
    </citation>
    <scope>NUCLEOTIDE SEQUENCE [LARGE SCALE GENOMIC DNA]</scope>
    <source>
        <strain evidence="1 2">PNG 92-11</strain>
    </source>
</reference>
<dbReference type="EMBL" id="QGHE01000003">
    <property type="protein sequence ID" value="PWJ81193.1"/>
    <property type="molecule type" value="Genomic_DNA"/>
</dbReference>
<organism evidence="1 2">
    <name type="scientific">Enterobacter agglomerans</name>
    <name type="common">Erwinia herbicola</name>
    <name type="synonym">Pantoea agglomerans</name>
    <dbReference type="NCBI Taxonomy" id="549"/>
    <lineage>
        <taxon>Bacteria</taxon>
        <taxon>Pseudomonadati</taxon>
        <taxon>Pseudomonadota</taxon>
        <taxon>Gammaproteobacteria</taxon>
        <taxon>Enterobacterales</taxon>
        <taxon>Erwiniaceae</taxon>
        <taxon>Pantoea</taxon>
        <taxon>Pantoea agglomerans group</taxon>
    </lineage>
</organism>
<proteinExistence type="predicted"/>
<protein>
    <submittedName>
        <fullName evidence="1">Uncharacterized protein</fullName>
    </submittedName>
</protein>
<name>A0ABD6XRB5_ENTAG</name>
<evidence type="ECO:0000313" key="1">
    <source>
        <dbReference type="EMBL" id="PWJ81193.1"/>
    </source>
</evidence>
<dbReference type="AlphaFoldDB" id="A0ABD6XRB5"/>
<comment type="caution">
    <text evidence="1">The sequence shown here is derived from an EMBL/GenBank/DDBJ whole genome shotgun (WGS) entry which is preliminary data.</text>
</comment>
<accession>A0ABD6XRB5</accession>
<gene>
    <name evidence="1" type="ORF">C7430_103144</name>
</gene>